<name>A0A8X6TI76_NEPPI</name>
<dbReference type="AlphaFoldDB" id="A0A8X6TI76"/>
<reference evidence="1" key="1">
    <citation type="submission" date="2020-08" db="EMBL/GenBank/DDBJ databases">
        <title>Multicomponent nature underlies the extraordinary mechanical properties of spider dragline silk.</title>
        <authorList>
            <person name="Kono N."/>
            <person name="Nakamura H."/>
            <person name="Mori M."/>
            <person name="Yoshida Y."/>
            <person name="Ohtoshi R."/>
            <person name="Malay A.D."/>
            <person name="Moran D.A.P."/>
            <person name="Tomita M."/>
            <person name="Numata K."/>
            <person name="Arakawa K."/>
        </authorList>
    </citation>
    <scope>NUCLEOTIDE SEQUENCE</scope>
</reference>
<comment type="caution">
    <text evidence="1">The sequence shown here is derived from an EMBL/GenBank/DDBJ whole genome shotgun (WGS) entry which is preliminary data.</text>
</comment>
<dbReference type="EMBL" id="BMAW01058645">
    <property type="protein sequence ID" value="GFT17309.1"/>
    <property type="molecule type" value="Genomic_DNA"/>
</dbReference>
<evidence type="ECO:0000313" key="2">
    <source>
        <dbReference type="Proteomes" id="UP000887013"/>
    </source>
</evidence>
<evidence type="ECO:0000313" key="1">
    <source>
        <dbReference type="EMBL" id="GFT17309.1"/>
    </source>
</evidence>
<dbReference type="Proteomes" id="UP000887013">
    <property type="component" value="Unassembled WGS sequence"/>
</dbReference>
<organism evidence="1 2">
    <name type="scientific">Nephila pilipes</name>
    <name type="common">Giant wood spider</name>
    <name type="synonym">Nephila maculata</name>
    <dbReference type="NCBI Taxonomy" id="299642"/>
    <lineage>
        <taxon>Eukaryota</taxon>
        <taxon>Metazoa</taxon>
        <taxon>Ecdysozoa</taxon>
        <taxon>Arthropoda</taxon>
        <taxon>Chelicerata</taxon>
        <taxon>Arachnida</taxon>
        <taxon>Araneae</taxon>
        <taxon>Araneomorphae</taxon>
        <taxon>Entelegynae</taxon>
        <taxon>Araneoidea</taxon>
        <taxon>Nephilidae</taxon>
        <taxon>Nephila</taxon>
    </lineage>
</organism>
<gene>
    <name evidence="1" type="ORF">NPIL_268651</name>
</gene>
<proteinExistence type="predicted"/>
<accession>A0A8X6TI76</accession>
<sequence length="109" mass="12360">MVEVAIILCDESSNALARQVNAFRSRYLMNRVCISRQALVGRRWVEVLLGNGNRHSEENQMMSGEFIKTKTVFFPKAMCNSEIACDSLFRISIPWQESNASLFTPVGSR</sequence>
<protein>
    <submittedName>
        <fullName evidence="1">Uncharacterized protein</fullName>
    </submittedName>
</protein>
<keyword evidence="2" id="KW-1185">Reference proteome</keyword>